<protein>
    <recommendedName>
        <fullName evidence="5">Transketolase-like pyrimidine-binding domain-containing protein</fullName>
    </recommendedName>
</protein>
<name>A0A554LMS6_9BACT</name>
<dbReference type="InterPro" id="IPR051157">
    <property type="entry name" value="PDH/Transketolase"/>
</dbReference>
<comment type="cofactor">
    <cofactor evidence="1">
        <name>thiamine diphosphate</name>
        <dbReference type="ChEBI" id="CHEBI:58937"/>
    </cofactor>
</comment>
<comment type="similarity">
    <text evidence="2">Belongs to the transketolase family.</text>
</comment>
<dbReference type="Proteomes" id="UP000315589">
    <property type="component" value="Unassembled WGS sequence"/>
</dbReference>
<keyword evidence="4" id="KW-0786">Thiamine pyrophosphate</keyword>
<organism evidence="6 7">
    <name type="scientific">Candidatus Berkelbacteria bacterium Licking1014_85</name>
    <dbReference type="NCBI Taxonomy" id="2017148"/>
    <lineage>
        <taxon>Bacteria</taxon>
        <taxon>Candidatus Berkelbacteria</taxon>
    </lineage>
</organism>
<dbReference type="SUPFAM" id="SSF52518">
    <property type="entry name" value="Thiamin diphosphate-binding fold (THDP-binding)"/>
    <property type="match status" value="1"/>
</dbReference>
<evidence type="ECO:0000256" key="4">
    <source>
        <dbReference type="ARBA" id="ARBA00023052"/>
    </source>
</evidence>
<dbReference type="InterPro" id="IPR033248">
    <property type="entry name" value="Transketolase_C"/>
</dbReference>
<dbReference type="PANTHER" id="PTHR43825:SF1">
    <property type="entry name" value="TRANSKETOLASE-LIKE PYRIMIDINE-BINDING DOMAIN-CONTAINING PROTEIN"/>
    <property type="match status" value="1"/>
</dbReference>
<dbReference type="InterPro" id="IPR005475">
    <property type="entry name" value="Transketolase-like_Pyr-bd"/>
</dbReference>
<dbReference type="InterPro" id="IPR029061">
    <property type="entry name" value="THDP-binding"/>
</dbReference>
<evidence type="ECO:0000313" key="6">
    <source>
        <dbReference type="EMBL" id="TSC94183.1"/>
    </source>
</evidence>
<reference evidence="6 7" key="1">
    <citation type="submission" date="2017-07" db="EMBL/GenBank/DDBJ databases">
        <title>Mechanisms for carbon and nitrogen cycling indicate functional differentiation within the Candidate Phyla Radiation.</title>
        <authorList>
            <person name="Danczak R.E."/>
            <person name="Johnston M.D."/>
            <person name="Kenah C."/>
            <person name="Slattery M."/>
            <person name="Wrighton K.C."/>
            <person name="Wilkins M.J."/>
        </authorList>
    </citation>
    <scope>NUCLEOTIDE SEQUENCE [LARGE SCALE GENOMIC DNA]</scope>
    <source>
        <strain evidence="6">Licking1014_85</strain>
    </source>
</reference>
<evidence type="ECO:0000256" key="2">
    <source>
        <dbReference type="ARBA" id="ARBA00007131"/>
    </source>
</evidence>
<evidence type="ECO:0000256" key="3">
    <source>
        <dbReference type="ARBA" id="ARBA00022679"/>
    </source>
</evidence>
<accession>A0A554LMS6</accession>
<dbReference type="Gene3D" id="3.40.50.970">
    <property type="match status" value="1"/>
</dbReference>
<proteinExistence type="inferred from homology"/>
<keyword evidence="3" id="KW-0808">Transferase</keyword>
<dbReference type="EMBL" id="VMGI01000001">
    <property type="protein sequence ID" value="TSC94183.1"/>
    <property type="molecule type" value="Genomic_DNA"/>
</dbReference>
<dbReference type="SUPFAM" id="SSF52922">
    <property type="entry name" value="TK C-terminal domain-like"/>
    <property type="match status" value="1"/>
</dbReference>
<evidence type="ECO:0000313" key="7">
    <source>
        <dbReference type="Proteomes" id="UP000315589"/>
    </source>
</evidence>
<dbReference type="PANTHER" id="PTHR43825">
    <property type="entry name" value="PYRUVATE DEHYDROGENASE E1 COMPONENT"/>
    <property type="match status" value="1"/>
</dbReference>
<dbReference type="FunFam" id="3.40.50.970:FF:000129">
    <property type="entry name" value="Transketolase"/>
    <property type="match status" value="1"/>
</dbReference>
<evidence type="ECO:0000256" key="1">
    <source>
        <dbReference type="ARBA" id="ARBA00001964"/>
    </source>
</evidence>
<feature type="domain" description="Transketolase-like pyrimidine-binding" evidence="5">
    <location>
        <begin position="16"/>
        <end position="181"/>
    </location>
</feature>
<dbReference type="Pfam" id="PF02780">
    <property type="entry name" value="Transketolase_C"/>
    <property type="match status" value="1"/>
</dbReference>
<dbReference type="GO" id="GO:0016740">
    <property type="term" value="F:transferase activity"/>
    <property type="evidence" value="ECO:0007669"/>
    <property type="project" value="UniProtKB-KW"/>
</dbReference>
<dbReference type="InterPro" id="IPR020826">
    <property type="entry name" value="Transketolase_BS"/>
</dbReference>
<dbReference type="PROSITE" id="PS00802">
    <property type="entry name" value="TRANSKETOLASE_2"/>
    <property type="match status" value="1"/>
</dbReference>
<dbReference type="InterPro" id="IPR009014">
    <property type="entry name" value="Transketo_C/PFOR_II"/>
</dbReference>
<sequence>MNIISPNVWQRNPKTALCREGFGEGLVEEAKKNDKIVGLCCDLTDSTKMRQFADEFPKRFIEMGISEQNMIGVASGLALEGKIPVCASYAVFNPGRNWDQVRISVCYQNTNVKILGAHAGLSVGPDGATHQALEDIASLRAIPNITILAPCDCEETKKATIEMLKYKGPVYLRIPRETTPIITEKNTPFEIGKIQEFYRNDVPSPVGCNRGSVVIVATGPIIYEALLAAKVLAENDKENVIVLNCPTIKPLDEKNLLKFFASAKLVVTAEEHQVIGGLGGAIAELLSEKHPLPLIRIGVNDSFGESGTPEELAIKYGLTQQQIYKKIAGFIKNYSNYPN</sequence>
<gene>
    <name evidence="6" type="ORF">CEN91_4</name>
</gene>
<dbReference type="CDD" id="cd07033">
    <property type="entry name" value="TPP_PYR_DXS_TK_like"/>
    <property type="match status" value="1"/>
</dbReference>
<dbReference type="Gene3D" id="3.40.50.920">
    <property type="match status" value="1"/>
</dbReference>
<evidence type="ECO:0000259" key="5">
    <source>
        <dbReference type="SMART" id="SM00861"/>
    </source>
</evidence>
<dbReference type="AlphaFoldDB" id="A0A554LMS6"/>
<comment type="caution">
    <text evidence="6">The sequence shown here is derived from an EMBL/GenBank/DDBJ whole genome shotgun (WGS) entry which is preliminary data.</text>
</comment>
<dbReference type="SMART" id="SM00861">
    <property type="entry name" value="Transket_pyr"/>
    <property type="match status" value="1"/>
</dbReference>
<dbReference type="Pfam" id="PF02779">
    <property type="entry name" value="Transket_pyr"/>
    <property type="match status" value="1"/>
</dbReference>